<dbReference type="GO" id="GO:0004632">
    <property type="term" value="F:phosphopantothenate--cysteine ligase activity"/>
    <property type="evidence" value="ECO:0007669"/>
    <property type="project" value="UniProtKB-UniRule"/>
</dbReference>
<keyword evidence="2 3" id="KW-0456">Lyase</keyword>
<dbReference type="GO" id="GO:0004633">
    <property type="term" value="F:phosphopantothenoylcysteine decarboxylase activity"/>
    <property type="evidence" value="ECO:0007669"/>
    <property type="project" value="UniProtKB-UniRule"/>
</dbReference>
<evidence type="ECO:0000256" key="2">
    <source>
        <dbReference type="ARBA" id="ARBA00023239"/>
    </source>
</evidence>
<accession>A0A0R1Q2M5</accession>
<feature type="binding site" evidence="3">
    <location>
        <position position="315"/>
    </location>
    <ligand>
        <name>CTP</name>
        <dbReference type="ChEBI" id="CHEBI:37563"/>
    </ligand>
</feature>
<organism evidence="7 8">
    <name type="scientific">Liquorilactobacillus uvarum DSM 19971</name>
    <dbReference type="NCBI Taxonomy" id="1423812"/>
    <lineage>
        <taxon>Bacteria</taxon>
        <taxon>Bacillati</taxon>
        <taxon>Bacillota</taxon>
        <taxon>Bacilli</taxon>
        <taxon>Lactobacillales</taxon>
        <taxon>Lactobacillaceae</taxon>
        <taxon>Liquorilactobacillus</taxon>
    </lineage>
</organism>
<feature type="region of interest" description="Phosphopantothenoylcysteine decarboxylase" evidence="3">
    <location>
        <begin position="1"/>
        <end position="182"/>
    </location>
</feature>
<feature type="region of interest" description="Phosphopantothenate--cysteine ligase" evidence="3">
    <location>
        <begin position="183"/>
        <end position="388"/>
    </location>
</feature>
<dbReference type="GO" id="GO:0010181">
    <property type="term" value="F:FMN binding"/>
    <property type="evidence" value="ECO:0007669"/>
    <property type="project" value="UniProtKB-UniRule"/>
</dbReference>
<evidence type="ECO:0000313" key="8">
    <source>
        <dbReference type="Proteomes" id="UP000051155"/>
    </source>
</evidence>
<dbReference type="InterPro" id="IPR035929">
    <property type="entry name" value="CoaB-like_sf"/>
</dbReference>
<dbReference type="Gene3D" id="3.40.50.1950">
    <property type="entry name" value="Flavin prenyltransferase-like"/>
    <property type="match status" value="1"/>
</dbReference>
<dbReference type="GO" id="GO:0015941">
    <property type="term" value="P:pantothenate catabolic process"/>
    <property type="evidence" value="ECO:0007669"/>
    <property type="project" value="InterPro"/>
</dbReference>
<evidence type="ECO:0000256" key="4">
    <source>
        <dbReference type="RuleBase" id="RU364078"/>
    </source>
</evidence>
<dbReference type="SUPFAM" id="SSF102645">
    <property type="entry name" value="CoaB-like"/>
    <property type="match status" value="1"/>
</dbReference>
<dbReference type="AlphaFoldDB" id="A0A0R1Q2M5"/>
<comment type="cofactor">
    <cofactor evidence="3">
        <name>FMN</name>
        <dbReference type="ChEBI" id="CHEBI:58210"/>
    </cofactor>
    <text evidence="3">Binds 1 FMN per subunit.</text>
</comment>
<reference evidence="7 8" key="1">
    <citation type="journal article" date="2015" name="Genome Announc.">
        <title>Expanding the biotechnology potential of lactobacilli through comparative genomics of 213 strains and associated genera.</title>
        <authorList>
            <person name="Sun Z."/>
            <person name="Harris H.M."/>
            <person name="McCann A."/>
            <person name="Guo C."/>
            <person name="Argimon S."/>
            <person name="Zhang W."/>
            <person name="Yang X."/>
            <person name="Jeffery I.B."/>
            <person name="Cooney J.C."/>
            <person name="Kagawa T.F."/>
            <person name="Liu W."/>
            <person name="Song Y."/>
            <person name="Salvetti E."/>
            <person name="Wrobel A."/>
            <person name="Rasinkangas P."/>
            <person name="Parkhill J."/>
            <person name="Rea M.C."/>
            <person name="O'Sullivan O."/>
            <person name="Ritari J."/>
            <person name="Douillard F.P."/>
            <person name="Paul Ross R."/>
            <person name="Yang R."/>
            <person name="Briner A.E."/>
            <person name="Felis G.E."/>
            <person name="de Vos W.M."/>
            <person name="Barrangou R."/>
            <person name="Klaenhammer T.R."/>
            <person name="Caufield P.W."/>
            <person name="Cui Y."/>
            <person name="Zhang H."/>
            <person name="O'Toole P.W."/>
        </authorList>
    </citation>
    <scope>NUCLEOTIDE SEQUENCE [LARGE SCALE GENOMIC DNA]</scope>
    <source>
        <strain evidence="7 8">DSM 19971</strain>
    </source>
</reference>
<dbReference type="PANTHER" id="PTHR14359">
    <property type="entry name" value="HOMO-OLIGOMERIC FLAVIN CONTAINING CYS DECARBOXYLASE FAMILY"/>
    <property type="match status" value="1"/>
</dbReference>
<dbReference type="Pfam" id="PF04127">
    <property type="entry name" value="DFP"/>
    <property type="match status" value="1"/>
</dbReference>
<dbReference type="GO" id="GO:0015937">
    <property type="term" value="P:coenzyme A biosynthetic process"/>
    <property type="evidence" value="ECO:0007669"/>
    <property type="project" value="UniProtKB-UniRule"/>
</dbReference>
<keyword evidence="3 4" id="KW-0436">Ligase</keyword>
<dbReference type="InterPro" id="IPR036551">
    <property type="entry name" value="Flavin_trans-like"/>
</dbReference>
<dbReference type="GO" id="GO:0071513">
    <property type="term" value="C:phosphopantothenoylcysteine decarboxylase complex"/>
    <property type="evidence" value="ECO:0007669"/>
    <property type="project" value="TreeGrafter"/>
</dbReference>
<evidence type="ECO:0000259" key="5">
    <source>
        <dbReference type="Pfam" id="PF02441"/>
    </source>
</evidence>
<keyword evidence="3 4" id="KW-0288">FMN</keyword>
<feature type="binding site" evidence="3">
    <location>
        <position position="333"/>
    </location>
    <ligand>
        <name>CTP</name>
        <dbReference type="ChEBI" id="CHEBI:37563"/>
    </ligand>
</feature>
<comment type="catalytic activity">
    <reaction evidence="3 4">
        <text>N-[(R)-4-phosphopantothenoyl]-L-cysteine + H(+) = (R)-4'-phosphopantetheine + CO2</text>
        <dbReference type="Rhea" id="RHEA:16793"/>
        <dbReference type="ChEBI" id="CHEBI:15378"/>
        <dbReference type="ChEBI" id="CHEBI:16526"/>
        <dbReference type="ChEBI" id="CHEBI:59458"/>
        <dbReference type="ChEBI" id="CHEBI:61723"/>
        <dbReference type="EC" id="4.1.1.36"/>
    </reaction>
</comment>
<dbReference type="PATRIC" id="fig|1423812.3.peg.1460"/>
<dbReference type="InterPro" id="IPR007085">
    <property type="entry name" value="DNA/pantothenate-metab_flavo_C"/>
</dbReference>
<keyword evidence="3" id="KW-0460">Magnesium</keyword>
<feature type="binding site" evidence="3">
    <location>
        <position position="329"/>
    </location>
    <ligand>
        <name>CTP</name>
        <dbReference type="ChEBI" id="CHEBI:37563"/>
    </ligand>
</feature>
<feature type="domain" description="DNA/pantothenate metabolism flavoprotein C-terminal" evidence="6">
    <location>
        <begin position="178"/>
        <end position="386"/>
    </location>
</feature>
<dbReference type="NCBIfam" id="TIGR00521">
    <property type="entry name" value="coaBC_dfp"/>
    <property type="match status" value="1"/>
</dbReference>
<dbReference type="Proteomes" id="UP000051155">
    <property type="component" value="Unassembled WGS sequence"/>
</dbReference>
<comment type="similarity">
    <text evidence="3 4">In the C-terminal section; belongs to the PPC synthetase family.</text>
</comment>
<comment type="cofactor">
    <cofactor evidence="3">
        <name>Mg(2+)</name>
        <dbReference type="ChEBI" id="CHEBI:18420"/>
    </cofactor>
</comment>
<sequence length="388" mass="43009">MYITGGIAAYKAAYFVRALVKEGAQVKVAMTKAATDFITPMTLKTLSRNRVYTDDMLAYDEIVPHIEIADWSDEAVIIPATANVIAKMAHGLADDFVTSALLASNCPKFVIPAMNEKMLNNEATVRNIKCLKADGINVLEPDVGFLAEGYEGKGRLPATTVILEWINQKSKHAVLDDMRGKRVLITAGKTVEAIDPVRYITNHSTGKMGYALAQEAVERGAEVTLISGPTDLPKVPKVKFIPINTTSEMAREVNRCFEQIDIVVMAAAVSDYRVEKPATQKIKKKSDTLEMKLIKNVDILKDLGRKKKKQILVGFAAETQNLRENAARKMQEKNLDLLIANDVSRRDIGFGSDQNEVLFLRPGHEPLLIGKNDKKKIAQRVFDCIMDF</sequence>
<dbReference type="Gene3D" id="3.40.50.10300">
    <property type="entry name" value="CoaB-like"/>
    <property type="match status" value="1"/>
</dbReference>
<dbReference type="InterPro" id="IPR003382">
    <property type="entry name" value="Flavoprotein"/>
</dbReference>
<protein>
    <recommendedName>
        <fullName evidence="3">Coenzyme A biosynthesis bifunctional protein CoaBC</fullName>
    </recommendedName>
    <alternativeName>
        <fullName evidence="3">DNA/pantothenate metabolism flavoprotein</fullName>
    </alternativeName>
    <alternativeName>
        <fullName evidence="3">Phosphopantothenoylcysteine synthetase/decarboxylase</fullName>
        <shortName evidence="3">PPCS-PPCDC</shortName>
    </alternativeName>
    <domain>
        <recommendedName>
            <fullName evidence="3">Phosphopantothenoylcysteine decarboxylase</fullName>
            <shortName evidence="3">PPC decarboxylase</shortName>
            <shortName evidence="3">PPC-DC</shortName>
            <ecNumber evidence="3">4.1.1.36</ecNumber>
        </recommendedName>
        <alternativeName>
            <fullName evidence="3">CoaC</fullName>
        </alternativeName>
    </domain>
    <domain>
        <recommendedName>
            <fullName evidence="3">Phosphopantothenate--cysteine ligase</fullName>
            <ecNumber evidence="3">6.3.2.5</ecNumber>
        </recommendedName>
        <alternativeName>
            <fullName evidence="3">CoaB</fullName>
        </alternativeName>
        <alternativeName>
            <fullName evidence="3">Phosphopantothenoylcysteine synthetase</fullName>
            <shortName evidence="3">PPC synthetase</shortName>
            <shortName evidence="3">PPC-S</shortName>
        </alternativeName>
    </domain>
</protein>
<comment type="function">
    <text evidence="3">Catalyzes two sequential steps in the biosynthesis of coenzyme A. In the first step cysteine is conjugated to 4'-phosphopantothenate to form 4-phosphopantothenoylcysteine. In the second step the latter compound is decarboxylated to form 4'-phosphopantotheine.</text>
</comment>
<gene>
    <name evidence="3" type="primary">coaBC</name>
    <name evidence="7" type="ORF">FD20_GL001371</name>
</gene>
<keyword evidence="3 4" id="KW-0285">Flavoprotein</keyword>
<keyword evidence="3" id="KW-0479">Metal-binding</keyword>
<dbReference type="EMBL" id="AZEG01000003">
    <property type="protein sequence ID" value="KRL38654.1"/>
    <property type="molecule type" value="Genomic_DNA"/>
</dbReference>
<feature type="binding site" evidence="3">
    <location>
        <position position="281"/>
    </location>
    <ligand>
        <name>CTP</name>
        <dbReference type="ChEBI" id="CHEBI:37563"/>
    </ligand>
</feature>
<comment type="similarity">
    <text evidence="3 4">In the N-terminal section; belongs to the HFCD (homo-oligomeric flavin containing Cys decarboxylase) superfamily.</text>
</comment>
<dbReference type="STRING" id="1423812.FD20_GL001371"/>
<dbReference type="SUPFAM" id="SSF52507">
    <property type="entry name" value="Homo-oligomeric flavin-containing Cys decarboxylases, HFCD"/>
    <property type="match status" value="1"/>
</dbReference>
<keyword evidence="1 3" id="KW-0210">Decarboxylase</keyword>
<evidence type="ECO:0000259" key="6">
    <source>
        <dbReference type="Pfam" id="PF04127"/>
    </source>
</evidence>
<dbReference type="UniPathway" id="UPA00241">
    <property type="reaction ID" value="UER00353"/>
</dbReference>
<keyword evidence="8" id="KW-1185">Reference proteome</keyword>
<evidence type="ECO:0000256" key="1">
    <source>
        <dbReference type="ARBA" id="ARBA00022793"/>
    </source>
</evidence>
<dbReference type="GO" id="GO:0046872">
    <property type="term" value="F:metal ion binding"/>
    <property type="evidence" value="ECO:0007669"/>
    <property type="project" value="UniProtKB-KW"/>
</dbReference>
<evidence type="ECO:0000256" key="3">
    <source>
        <dbReference type="HAMAP-Rule" id="MF_02225"/>
    </source>
</evidence>
<keyword evidence="3" id="KW-0511">Multifunctional enzyme</keyword>
<comment type="caution">
    <text evidence="3">Lacks conserved residue(s) required for the propagation of feature annotation.</text>
</comment>
<dbReference type="InterPro" id="IPR005252">
    <property type="entry name" value="CoaBC"/>
</dbReference>
<feature type="binding site" evidence="3">
    <location>
        <position position="271"/>
    </location>
    <ligand>
        <name>CTP</name>
        <dbReference type="ChEBI" id="CHEBI:37563"/>
    </ligand>
</feature>
<dbReference type="HAMAP" id="MF_02225">
    <property type="entry name" value="CoaBC"/>
    <property type="match status" value="1"/>
</dbReference>
<comment type="caution">
    <text evidence="7">The sequence shown here is derived from an EMBL/GenBank/DDBJ whole genome shotgun (WGS) entry which is preliminary data.</text>
</comment>
<name>A0A0R1Q2M5_9LACO</name>
<dbReference type="PANTHER" id="PTHR14359:SF6">
    <property type="entry name" value="PHOSPHOPANTOTHENOYLCYSTEINE DECARBOXYLASE"/>
    <property type="match status" value="1"/>
</dbReference>
<proteinExistence type="inferred from homology"/>
<comment type="pathway">
    <text evidence="3 4">Cofactor biosynthesis; coenzyme A biosynthesis; CoA from (R)-pantothenate: step 2/5.</text>
</comment>
<comment type="pathway">
    <text evidence="3 4">Cofactor biosynthesis; coenzyme A biosynthesis; CoA from (R)-pantothenate: step 3/5.</text>
</comment>
<dbReference type="EC" id="6.3.2.5" evidence="3"/>
<evidence type="ECO:0000313" key="7">
    <source>
        <dbReference type="EMBL" id="KRL38654.1"/>
    </source>
</evidence>
<comment type="catalytic activity">
    <reaction evidence="3 4">
        <text>(R)-4'-phosphopantothenate + L-cysteine + CTP = N-[(R)-4-phosphopantothenoyl]-L-cysteine + CMP + diphosphate + H(+)</text>
        <dbReference type="Rhea" id="RHEA:19397"/>
        <dbReference type="ChEBI" id="CHEBI:10986"/>
        <dbReference type="ChEBI" id="CHEBI:15378"/>
        <dbReference type="ChEBI" id="CHEBI:33019"/>
        <dbReference type="ChEBI" id="CHEBI:35235"/>
        <dbReference type="ChEBI" id="CHEBI:37563"/>
        <dbReference type="ChEBI" id="CHEBI:59458"/>
        <dbReference type="ChEBI" id="CHEBI:60377"/>
        <dbReference type="EC" id="6.3.2.5"/>
    </reaction>
</comment>
<dbReference type="Pfam" id="PF02441">
    <property type="entry name" value="Flavoprotein"/>
    <property type="match status" value="1"/>
</dbReference>
<dbReference type="EC" id="4.1.1.36" evidence="3"/>
<feature type="domain" description="Flavoprotein" evidence="5">
    <location>
        <begin position="2"/>
        <end position="140"/>
    </location>
</feature>
<comment type="function">
    <text evidence="4">Catalyzes two steps in the biosynthesis of coenzyme A. In the first step cysteine is conjugated to 4'-phosphopantothenate to form 4-phosphopantothenoylcysteine, in the latter compound is decarboxylated to form 4'-phosphopantotheine.</text>
</comment>